<dbReference type="Proteomes" id="UP001597012">
    <property type="component" value="Unassembled WGS sequence"/>
</dbReference>
<dbReference type="Pfam" id="PF14289">
    <property type="entry name" value="DUF4369"/>
    <property type="match status" value="1"/>
</dbReference>
<reference evidence="4" key="1">
    <citation type="journal article" date="2019" name="Int. J. Syst. Evol. Microbiol.">
        <title>The Global Catalogue of Microorganisms (GCM) 10K type strain sequencing project: providing services to taxonomists for standard genome sequencing and annotation.</title>
        <authorList>
            <consortium name="The Broad Institute Genomics Platform"/>
            <consortium name="The Broad Institute Genome Sequencing Center for Infectious Disease"/>
            <person name="Wu L."/>
            <person name="Ma J."/>
        </authorList>
    </citation>
    <scope>NUCLEOTIDE SEQUENCE [LARGE SCALE GENOMIC DNA]</scope>
    <source>
        <strain evidence="4">CCUG 61948</strain>
    </source>
</reference>
<gene>
    <name evidence="3" type="ORF">ACFQZJ_11410</name>
</gene>
<evidence type="ECO:0000256" key="1">
    <source>
        <dbReference type="SAM" id="SignalP"/>
    </source>
</evidence>
<keyword evidence="4" id="KW-1185">Reference proteome</keyword>
<proteinExistence type="predicted"/>
<dbReference type="InterPro" id="IPR025380">
    <property type="entry name" value="DUF4369"/>
</dbReference>
<accession>A0ABW3B6A1</accession>
<feature type="signal peptide" evidence="1">
    <location>
        <begin position="1"/>
        <end position="21"/>
    </location>
</feature>
<sequence>MKRFLYSLGLLCLLISCTSETENTMTINGTIKGLKKGTLYLQHINDTTLVTVDSLEIEGDGKFTFKTELESPEIFYLYLDKKDNNDINDRISFFAEPGLINVSTHWNSFDTKAKITGSKSQEKLEEFRKVMSDNNLRSLELTQLISNQNATYSAEELDSIALLYNRKIQRSYVFAINFAINNKDSYIAPYIAVKEIPEVNVKYLDSIASVLPTEVANSKYGKELSLLIEKSKE</sequence>
<evidence type="ECO:0000313" key="4">
    <source>
        <dbReference type="Proteomes" id="UP001597012"/>
    </source>
</evidence>
<name>A0ABW3B6A1_9FLAO</name>
<dbReference type="PROSITE" id="PS51257">
    <property type="entry name" value="PROKAR_LIPOPROTEIN"/>
    <property type="match status" value="1"/>
</dbReference>
<evidence type="ECO:0000313" key="3">
    <source>
        <dbReference type="EMBL" id="MFD0798074.1"/>
    </source>
</evidence>
<dbReference type="EMBL" id="JBHTHY010000007">
    <property type="protein sequence ID" value="MFD0798074.1"/>
    <property type="molecule type" value="Genomic_DNA"/>
</dbReference>
<feature type="chain" id="PRO_5046125598" evidence="1">
    <location>
        <begin position="22"/>
        <end position="233"/>
    </location>
</feature>
<evidence type="ECO:0000259" key="2">
    <source>
        <dbReference type="Pfam" id="PF14289"/>
    </source>
</evidence>
<dbReference type="RefSeq" id="WP_379934637.1">
    <property type="nucleotide sequence ID" value="NZ_JBHTHY010000007.1"/>
</dbReference>
<organism evidence="3 4">
    <name type="scientific">Maribacter chungangensis</name>
    <dbReference type="NCBI Taxonomy" id="1069117"/>
    <lineage>
        <taxon>Bacteria</taxon>
        <taxon>Pseudomonadati</taxon>
        <taxon>Bacteroidota</taxon>
        <taxon>Flavobacteriia</taxon>
        <taxon>Flavobacteriales</taxon>
        <taxon>Flavobacteriaceae</taxon>
        <taxon>Maribacter</taxon>
    </lineage>
</organism>
<protein>
    <submittedName>
        <fullName evidence="3">DUF4369 domain-containing protein</fullName>
    </submittedName>
</protein>
<keyword evidence="1" id="KW-0732">Signal</keyword>
<comment type="caution">
    <text evidence="3">The sequence shown here is derived from an EMBL/GenBank/DDBJ whole genome shotgun (WGS) entry which is preliminary data.</text>
</comment>
<feature type="domain" description="DUF4369" evidence="2">
    <location>
        <begin position="25"/>
        <end position="124"/>
    </location>
</feature>